<reference evidence="11 12" key="1">
    <citation type="journal article" date="2014" name="Genome Announc.">
        <title>Draft Genome Sequence of the Iron-Oxidizing, Acidophilic, and Halotolerant 'Thiobacillus prosperus' Type Strain DSM 5130.</title>
        <authorList>
            <person name="Ossandon F.J."/>
            <person name="Cardenas J.P."/>
            <person name="Corbett M."/>
            <person name="Quatrini R."/>
            <person name="Holmes D.S."/>
            <person name="Watkin E."/>
        </authorList>
    </citation>
    <scope>NUCLEOTIDE SEQUENCE [LARGE SCALE GENOMIC DNA]</scope>
    <source>
        <strain evidence="11 12">DSM 5130</strain>
    </source>
</reference>
<dbReference type="InterPro" id="IPR002898">
    <property type="entry name" value="MotA_ExbB_proton_chnl"/>
</dbReference>
<dbReference type="OrthoDB" id="4045at2"/>
<comment type="caution">
    <text evidence="11">The sequence shown here is derived from an EMBL/GenBank/DDBJ whole genome shotgun (WGS) entry which is preliminary data.</text>
</comment>
<gene>
    <name evidence="11" type="ORF">Thpro_023042</name>
</gene>
<organism evidence="11 12">
    <name type="scientific">Acidihalobacter prosperus</name>
    <dbReference type="NCBI Taxonomy" id="160660"/>
    <lineage>
        <taxon>Bacteria</taxon>
        <taxon>Pseudomonadati</taxon>
        <taxon>Pseudomonadota</taxon>
        <taxon>Gammaproteobacteria</taxon>
        <taxon>Chromatiales</taxon>
        <taxon>Ectothiorhodospiraceae</taxon>
        <taxon>Acidihalobacter</taxon>
    </lineage>
</organism>
<evidence type="ECO:0000313" key="12">
    <source>
        <dbReference type="Proteomes" id="UP000029273"/>
    </source>
</evidence>
<dbReference type="GO" id="GO:0017038">
    <property type="term" value="P:protein import"/>
    <property type="evidence" value="ECO:0007669"/>
    <property type="project" value="TreeGrafter"/>
</dbReference>
<dbReference type="PANTHER" id="PTHR30625">
    <property type="entry name" value="PROTEIN TOLQ"/>
    <property type="match status" value="1"/>
</dbReference>
<protein>
    <recommendedName>
        <fullName evidence="10">MotA/TolQ/ExbB proton channel domain-containing protein</fullName>
    </recommendedName>
</protein>
<evidence type="ECO:0000256" key="7">
    <source>
        <dbReference type="ARBA" id="ARBA00023136"/>
    </source>
</evidence>
<dbReference type="RefSeq" id="WP_065089894.1">
    <property type="nucleotide sequence ID" value="NZ_JQSG02000006.1"/>
</dbReference>
<keyword evidence="4 9" id="KW-0812">Transmembrane</keyword>
<evidence type="ECO:0000256" key="6">
    <source>
        <dbReference type="ARBA" id="ARBA00022989"/>
    </source>
</evidence>
<proteinExistence type="inferred from homology"/>
<feature type="transmembrane region" description="Helical" evidence="9">
    <location>
        <begin position="12"/>
        <end position="30"/>
    </location>
</feature>
<feature type="transmembrane region" description="Helical" evidence="9">
    <location>
        <begin position="109"/>
        <end position="133"/>
    </location>
</feature>
<keyword evidence="2 8" id="KW-0813">Transport</keyword>
<dbReference type="GO" id="GO:0005886">
    <property type="term" value="C:plasma membrane"/>
    <property type="evidence" value="ECO:0007669"/>
    <property type="project" value="UniProtKB-SubCell"/>
</dbReference>
<comment type="similarity">
    <text evidence="8">Belongs to the exbB/tolQ family.</text>
</comment>
<evidence type="ECO:0000256" key="2">
    <source>
        <dbReference type="ARBA" id="ARBA00022448"/>
    </source>
</evidence>
<evidence type="ECO:0000256" key="5">
    <source>
        <dbReference type="ARBA" id="ARBA00022927"/>
    </source>
</evidence>
<dbReference type="STRING" id="160660.BJI67_05150"/>
<dbReference type="Proteomes" id="UP000029273">
    <property type="component" value="Unassembled WGS sequence"/>
</dbReference>
<dbReference type="InterPro" id="IPR050790">
    <property type="entry name" value="ExbB/TolQ_transport"/>
</dbReference>
<keyword evidence="6 9" id="KW-1133">Transmembrane helix</keyword>
<accession>A0A1A6C2J8</accession>
<dbReference type="EMBL" id="JQSG02000006">
    <property type="protein sequence ID" value="OBS08792.1"/>
    <property type="molecule type" value="Genomic_DNA"/>
</dbReference>
<keyword evidence="5 8" id="KW-0653">Protein transport</keyword>
<dbReference type="PANTHER" id="PTHR30625:SF15">
    <property type="entry name" value="BIOPOLYMER TRANSPORT PROTEIN EXBB"/>
    <property type="match status" value="1"/>
</dbReference>
<evidence type="ECO:0000259" key="10">
    <source>
        <dbReference type="Pfam" id="PF01618"/>
    </source>
</evidence>
<feature type="transmembrane region" description="Helical" evidence="9">
    <location>
        <begin position="153"/>
        <end position="176"/>
    </location>
</feature>
<evidence type="ECO:0000256" key="1">
    <source>
        <dbReference type="ARBA" id="ARBA00004651"/>
    </source>
</evidence>
<feature type="domain" description="MotA/TolQ/ExbB proton channel" evidence="10">
    <location>
        <begin position="74"/>
        <end position="187"/>
    </location>
</feature>
<sequence length="235" mass="25340">MELIVHLIKLSGGLPIIMALLLLVAVAVIFDRLWFYYRVLGAGGRVEESLKALGYRDVRGLKALGEDYSHTLQGRLILQAVASKAETPDALSQHLDEEVLWSMPRLDQYLWLLDTAATLGPLLGLFGTIIGMIDTFNVLGSSGAAVKATGGIADALVSTGMGLFIAIISVLFLNLLNKRLRLAMHQLDLIRLLLINRLHGEGVKAHGEAGAEHFETRSALGAHLGLGDTRKAEGV</sequence>
<evidence type="ECO:0000256" key="8">
    <source>
        <dbReference type="RuleBase" id="RU004057"/>
    </source>
</evidence>
<evidence type="ECO:0000256" key="4">
    <source>
        <dbReference type="ARBA" id="ARBA00022692"/>
    </source>
</evidence>
<evidence type="ECO:0000256" key="9">
    <source>
        <dbReference type="SAM" id="Phobius"/>
    </source>
</evidence>
<dbReference type="Pfam" id="PF01618">
    <property type="entry name" value="MotA_ExbB"/>
    <property type="match status" value="1"/>
</dbReference>
<name>A0A1A6C2J8_9GAMM</name>
<keyword evidence="3" id="KW-1003">Cell membrane</keyword>
<evidence type="ECO:0000256" key="3">
    <source>
        <dbReference type="ARBA" id="ARBA00022475"/>
    </source>
</evidence>
<keyword evidence="7 9" id="KW-0472">Membrane</keyword>
<comment type="subcellular location">
    <subcellularLocation>
        <location evidence="1">Cell membrane</location>
        <topology evidence="1">Multi-pass membrane protein</topology>
    </subcellularLocation>
    <subcellularLocation>
        <location evidence="8">Membrane</location>
        <topology evidence="8">Multi-pass membrane protein</topology>
    </subcellularLocation>
</comment>
<dbReference type="AlphaFoldDB" id="A0A1A6C2J8"/>
<keyword evidence="12" id="KW-1185">Reference proteome</keyword>
<evidence type="ECO:0000313" key="11">
    <source>
        <dbReference type="EMBL" id="OBS08792.1"/>
    </source>
</evidence>